<comment type="similarity">
    <text evidence="5">Belongs to the SAT4 family.</text>
</comment>
<gene>
    <name evidence="9" type="ORF">JMJ35_007844</name>
</gene>
<evidence type="ECO:0000256" key="2">
    <source>
        <dbReference type="ARBA" id="ARBA00022692"/>
    </source>
</evidence>
<keyword evidence="3 7" id="KW-1133">Transmembrane helix</keyword>
<name>A0AA39QWN6_9LECA</name>
<sequence length="388" mass="43436">MDQVAPPGIDLEANQQGRLVSSMIALIILPTIFVILRLISRKVSQAGYWWDDVWVTIACALCYIQCTCVLISERHNGFGRHIYVLENPLGKQREFLKILYVYEIGYYTSTSAVKIAILTFYRRIFPVQQLRLLLYIAMGVVAAYFTAAGFATIFQCTPIHRYWDLTQPGRCVNGDNILIVPGAVNCVLDFLIIILPLPLLWRLRTSVPQKGVLTGIFICAGFVCIISIIRLVVLSRLTNFDVTWNFSDSAIWSTAEPCMGVISACLTTLRPLISILTRGTSRAIGYRGLGTGHKSSPQDTSRGSSRVNMSWRSRSEDTTFNRLEDATATRPLASRWGHETHVKGGKARNPRASDISLAEINVPEGGIMIKEEVVVTSSDWLEYKYQVY</sequence>
<dbReference type="AlphaFoldDB" id="A0AA39QWN6"/>
<evidence type="ECO:0000256" key="6">
    <source>
        <dbReference type="SAM" id="MobiDB-lite"/>
    </source>
</evidence>
<dbReference type="Proteomes" id="UP001166286">
    <property type="component" value="Unassembled WGS sequence"/>
</dbReference>
<dbReference type="InterPro" id="IPR049326">
    <property type="entry name" value="Rhodopsin_dom_fungi"/>
</dbReference>
<protein>
    <recommendedName>
        <fullName evidence="8">Rhodopsin domain-containing protein</fullName>
    </recommendedName>
</protein>
<dbReference type="PANTHER" id="PTHR33048:SF47">
    <property type="entry name" value="INTEGRAL MEMBRANE PROTEIN-RELATED"/>
    <property type="match status" value="1"/>
</dbReference>
<feature type="transmembrane region" description="Helical" evidence="7">
    <location>
        <begin position="20"/>
        <end position="40"/>
    </location>
</feature>
<evidence type="ECO:0000256" key="1">
    <source>
        <dbReference type="ARBA" id="ARBA00004141"/>
    </source>
</evidence>
<dbReference type="PANTHER" id="PTHR33048">
    <property type="entry name" value="PTH11-LIKE INTEGRAL MEMBRANE PROTEIN (AFU_ORTHOLOGUE AFUA_5G11245)"/>
    <property type="match status" value="1"/>
</dbReference>
<comment type="subcellular location">
    <subcellularLocation>
        <location evidence="1">Membrane</location>
        <topology evidence="1">Multi-pass membrane protein</topology>
    </subcellularLocation>
</comment>
<feature type="domain" description="Rhodopsin" evidence="8">
    <location>
        <begin position="36"/>
        <end position="274"/>
    </location>
</feature>
<keyword evidence="2 7" id="KW-0812">Transmembrane</keyword>
<feature type="compositionally biased region" description="Polar residues" evidence="6">
    <location>
        <begin position="293"/>
        <end position="312"/>
    </location>
</feature>
<proteinExistence type="inferred from homology"/>
<feature type="transmembrane region" description="Helical" evidence="7">
    <location>
        <begin position="52"/>
        <end position="72"/>
    </location>
</feature>
<feature type="transmembrane region" description="Helical" evidence="7">
    <location>
        <begin position="212"/>
        <end position="233"/>
    </location>
</feature>
<evidence type="ECO:0000256" key="4">
    <source>
        <dbReference type="ARBA" id="ARBA00023136"/>
    </source>
</evidence>
<feature type="region of interest" description="Disordered" evidence="6">
    <location>
        <begin position="287"/>
        <end position="313"/>
    </location>
</feature>
<dbReference type="Pfam" id="PF20684">
    <property type="entry name" value="Fung_rhodopsin"/>
    <property type="match status" value="1"/>
</dbReference>
<reference evidence="9" key="1">
    <citation type="submission" date="2023-03" db="EMBL/GenBank/DDBJ databases">
        <title>Complete genome of Cladonia borealis.</title>
        <authorList>
            <person name="Park H."/>
        </authorList>
    </citation>
    <scope>NUCLEOTIDE SEQUENCE</scope>
    <source>
        <strain evidence="9">ANT050790</strain>
    </source>
</reference>
<accession>A0AA39QWN6</accession>
<evidence type="ECO:0000256" key="5">
    <source>
        <dbReference type="ARBA" id="ARBA00038359"/>
    </source>
</evidence>
<comment type="caution">
    <text evidence="9">The sequence shown here is derived from an EMBL/GenBank/DDBJ whole genome shotgun (WGS) entry which is preliminary data.</text>
</comment>
<evidence type="ECO:0000256" key="7">
    <source>
        <dbReference type="SAM" id="Phobius"/>
    </source>
</evidence>
<dbReference type="GO" id="GO:0016020">
    <property type="term" value="C:membrane"/>
    <property type="evidence" value="ECO:0007669"/>
    <property type="project" value="UniProtKB-SubCell"/>
</dbReference>
<dbReference type="EMBL" id="JAFEKC020000018">
    <property type="protein sequence ID" value="KAK0509450.1"/>
    <property type="molecule type" value="Genomic_DNA"/>
</dbReference>
<evidence type="ECO:0000259" key="8">
    <source>
        <dbReference type="Pfam" id="PF20684"/>
    </source>
</evidence>
<feature type="transmembrane region" description="Helical" evidence="7">
    <location>
        <begin position="177"/>
        <end position="200"/>
    </location>
</feature>
<keyword evidence="4 7" id="KW-0472">Membrane</keyword>
<evidence type="ECO:0000313" key="10">
    <source>
        <dbReference type="Proteomes" id="UP001166286"/>
    </source>
</evidence>
<dbReference type="InterPro" id="IPR052337">
    <property type="entry name" value="SAT4-like"/>
</dbReference>
<feature type="transmembrane region" description="Helical" evidence="7">
    <location>
        <begin position="133"/>
        <end position="154"/>
    </location>
</feature>
<evidence type="ECO:0000256" key="3">
    <source>
        <dbReference type="ARBA" id="ARBA00022989"/>
    </source>
</evidence>
<keyword evidence="10" id="KW-1185">Reference proteome</keyword>
<evidence type="ECO:0000313" key="9">
    <source>
        <dbReference type="EMBL" id="KAK0509450.1"/>
    </source>
</evidence>
<feature type="transmembrane region" description="Helical" evidence="7">
    <location>
        <begin position="104"/>
        <end position="121"/>
    </location>
</feature>
<organism evidence="9 10">
    <name type="scientific">Cladonia borealis</name>
    <dbReference type="NCBI Taxonomy" id="184061"/>
    <lineage>
        <taxon>Eukaryota</taxon>
        <taxon>Fungi</taxon>
        <taxon>Dikarya</taxon>
        <taxon>Ascomycota</taxon>
        <taxon>Pezizomycotina</taxon>
        <taxon>Lecanoromycetes</taxon>
        <taxon>OSLEUM clade</taxon>
        <taxon>Lecanoromycetidae</taxon>
        <taxon>Lecanorales</taxon>
        <taxon>Lecanorineae</taxon>
        <taxon>Cladoniaceae</taxon>
        <taxon>Cladonia</taxon>
    </lineage>
</organism>